<evidence type="ECO:0000313" key="1">
    <source>
        <dbReference type="EMBL" id="PHQ34906.1"/>
    </source>
</evidence>
<dbReference type="EMBL" id="NIZW01000009">
    <property type="protein sequence ID" value="PHQ34906.1"/>
    <property type="molecule type" value="Genomic_DNA"/>
</dbReference>
<organism evidence="1 2">
    <name type="scientific">Rhodopirellula bahusiensis</name>
    <dbReference type="NCBI Taxonomy" id="2014065"/>
    <lineage>
        <taxon>Bacteria</taxon>
        <taxon>Pseudomonadati</taxon>
        <taxon>Planctomycetota</taxon>
        <taxon>Planctomycetia</taxon>
        <taxon>Pirellulales</taxon>
        <taxon>Pirellulaceae</taxon>
        <taxon>Rhodopirellula</taxon>
    </lineage>
</organism>
<proteinExistence type="predicted"/>
<dbReference type="Proteomes" id="UP000225740">
    <property type="component" value="Unassembled WGS sequence"/>
</dbReference>
<keyword evidence="2" id="KW-1185">Reference proteome</keyword>
<protein>
    <submittedName>
        <fullName evidence="1">Uncharacterized protein</fullName>
    </submittedName>
</protein>
<gene>
    <name evidence="1" type="ORF">CEE69_13670</name>
</gene>
<sequence length="64" mass="7024">MIQTSSRNLSQQVFTKTTGNRILLPIFDAIAVDRTRMPPSPNELAKLVFAAHSVQHEATSSVNS</sequence>
<comment type="caution">
    <text evidence="1">The sequence shown here is derived from an EMBL/GenBank/DDBJ whole genome shotgun (WGS) entry which is preliminary data.</text>
</comment>
<evidence type="ECO:0000313" key="2">
    <source>
        <dbReference type="Proteomes" id="UP000225740"/>
    </source>
</evidence>
<name>A0A2G1W7B3_9BACT</name>
<reference evidence="1 2" key="1">
    <citation type="submission" date="2017-06" db="EMBL/GenBank/DDBJ databases">
        <title>Description of Rhodopirellula bahusiensis sp. nov.</title>
        <authorList>
            <person name="Kizina J."/>
            <person name="Harder J."/>
        </authorList>
    </citation>
    <scope>NUCLEOTIDE SEQUENCE [LARGE SCALE GENOMIC DNA]</scope>
    <source>
        <strain evidence="1 2">SWK21</strain>
    </source>
</reference>
<accession>A0A2G1W7B3</accession>
<dbReference type="AlphaFoldDB" id="A0A2G1W7B3"/>